<dbReference type="InterPro" id="IPR050065">
    <property type="entry name" value="GlmU-like"/>
</dbReference>
<evidence type="ECO:0000313" key="3">
    <source>
        <dbReference type="EMBL" id="GAA4441519.1"/>
    </source>
</evidence>
<gene>
    <name evidence="3" type="ORF">GCM10023188_40130</name>
</gene>
<protein>
    <submittedName>
        <fullName evidence="3">Nucleotidyltransferase</fullName>
    </submittedName>
</protein>
<dbReference type="Gene3D" id="3.90.550.10">
    <property type="entry name" value="Spore Coat Polysaccharide Biosynthesis Protein SpsA, Chain A"/>
    <property type="match status" value="1"/>
</dbReference>
<dbReference type="SUPFAM" id="SSF53448">
    <property type="entry name" value="Nucleotide-diphospho-sugar transferases"/>
    <property type="match status" value="1"/>
</dbReference>
<dbReference type="Proteomes" id="UP001500552">
    <property type="component" value="Unassembled WGS sequence"/>
</dbReference>
<accession>A0ABP8M347</accession>
<dbReference type="EMBL" id="BAABHC010000029">
    <property type="protein sequence ID" value="GAA4441519.1"/>
    <property type="molecule type" value="Genomic_DNA"/>
</dbReference>
<keyword evidence="4" id="KW-1185">Reference proteome</keyword>
<keyword evidence="1" id="KW-0808">Transferase</keyword>
<comment type="caution">
    <text evidence="3">The sequence shown here is derived from an EMBL/GenBank/DDBJ whole genome shotgun (WGS) entry which is preliminary data.</text>
</comment>
<dbReference type="PANTHER" id="PTHR43584">
    <property type="entry name" value="NUCLEOTIDYL TRANSFERASE"/>
    <property type="match status" value="1"/>
</dbReference>
<reference evidence="4" key="1">
    <citation type="journal article" date="2019" name="Int. J. Syst. Evol. Microbiol.">
        <title>The Global Catalogue of Microorganisms (GCM) 10K type strain sequencing project: providing services to taxonomists for standard genome sequencing and annotation.</title>
        <authorList>
            <consortium name="The Broad Institute Genomics Platform"/>
            <consortium name="The Broad Institute Genome Sequencing Center for Infectious Disease"/>
            <person name="Wu L."/>
            <person name="Ma J."/>
        </authorList>
    </citation>
    <scope>NUCLEOTIDE SEQUENCE [LARGE SCALE GENOMIC DNA]</scope>
    <source>
        <strain evidence="4">JCM 17926</strain>
    </source>
</reference>
<evidence type="ECO:0000256" key="2">
    <source>
        <dbReference type="ARBA" id="ARBA00022695"/>
    </source>
</evidence>
<organism evidence="3 4">
    <name type="scientific">Pontibacter saemangeumensis</name>
    <dbReference type="NCBI Taxonomy" id="1084525"/>
    <lineage>
        <taxon>Bacteria</taxon>
        <taxon>Pseudomonadati</taxon>
        <taxon>Bacteroidota</taxon>
        <taxon>Cytophagia</taxon>
        <taxon>Cytophagales</taxon>
        <taxon>Hymenobacteraceae</taxon>
        <taxon>Pontibacter</taxon>
    </lineage>
</organism>
<keyword evidence="2" id="KW-0548">Nucleotidyltransferase</keyword>
<evidence type="ECO:0000313" key="4">
    <source>
        <dbReference type="Proteomes" id="UP001500552"/>
    </source>
</evidence>
<name>A0ABP8M347_9BACT</name>
<dbReference type="InterPro" id="IPR029044">
    <property type="entry name" value="Nucleotide-diphossugar_trans"/>
</dbReference>
<sequence length="307" mass="34035">MQKQPTLLVLAAGMATRYGSLKQLDGFGPNGETIIDYSVHDAFRAGFGKVVFVIRKSMEEAFKAAMRRRFPDDLPIAYVAQEPEMVPAGFTVPENRVKPWGTGHAVWVAASQLHEPFAVINGDDFYGYQSFKLVADFLKSSTEAAAYGLVGFKLENTLSEHGAVSRGLCALDENGYLKSVTELTHIARTADGIAVQDPGTEARFLEGDALVSMNLMAFKPSVFPHFEREFKAFLTRNSSNPTAEFYLPAVVDQMVKSGAARVKVLQTPERWFGVTYPEDKAVAVRNIRRLLREGVYPDNMWQTLSSH</sequence>
<proteinExistence type="predicted"/>
<evidence type="ECO:0000256" key="1">
    <source>
        <dbReference type="ARBA" id="ARBA00022679"/>
    </source>
</evidence>
<dbReference type="PANTHER" id="PTHR43584:SF8">
    <property type="entry name" value="N-ACETYLMURAMATE ALPHA-1-PHOSPHATE URIDYLYLTRANSFERASE"/>
    <property type="match status" value="1"/>
</dbReference>